<keyword evidence="4" id="KW-0732">Signal</keyword>
<evidence type="ECO:0000313" key="5">
    <source>
        <dbReference type="EMBL" id="KAL1494875.1"/>
    </source>
</evidence>
<evidence type="ECO:0000256" key="1">
    <source>
        <dbReference type="ARBA" id="ARBA00022460"/>
    </source>
</evidence>
<accession>A0ABD1EMH8</accession>
<keyword evidence="1 2" id="KW-0193">Cuticle</keyword>
<dbReference type="AlphaFoldDB" id="A0ABD1EMH8"/>
<dbReference type="InterPro" id="IPR000618">
    <property type="entry name" value="Insect_cuticle"/>
</dbReference>
<evidence type="ECO:0000256" key="3">
    <source>
        <dbReference type="SAM" id="MobiDB-lite"/>
    </source>
</evidence>
<dbReference type="PRINTS" id="PR00947">
    <property type="entry name" value="CUTICLE"/>
</dbReference>
<dbReference type="PANTHER" id="PTHR10380">
    <property type="entry name" value="CUTICLE PROTEIN"/>
    <property type="match status" value="1"/>
</dbReference>
<dbReference type="Pfam" id="PF00379">
    <property type="entry name" value="Chitin_bind_4"/>
    <property type="match status" value="1"/>
</dbReference>
<keyword evidence="6" id="KW-1185">Reference proteome</keyword>
<organism evidence="5 6">
    <name type="scientific">Hypothenemus hampei</name>
    <name type="common">Coffee berry borer</name>
    <dbReference type="NCBI Taxonomy" id="57062"/>
    <lineage>
        <taxon>Eukaryota</taxon>
        <taxon>Metazoa</taxon>
        <taxon>Ecdysozoa</taxon>
        <taxon>Arthropoda</taxon>
        <taxon>Hexapoda</taxon>
        <taxon>Insecta</taxon>
        <taxon>Pterygota</taxon>
        <taxon>Neoptera</taxon>
        <taxon>Endopterygota</taxon>
        <taxon>Coleoptera</taxon>
        <taxon>Polyphaga</taxon>
        <taxon>Cucujiformia</taxon>
        <taxon>Curculionidae</taxon>
        <taxon>Scolytinae</taxon>
        <taxon>Hypothenemus</taxon>
    </lineage>
</organism>
<protein>
    <submittedName>
        <fullName evidence="5">Uncharacterized protein</fullName>
    </submittedName>
</protein>
<name>A0ABD1EMH8_HYPHA</name>
<dbReference type="PROSITE" id="PS00233">
    <property type="entry name" value="CHIT_BIND_RR_1"/>
    <property type="match status" value="1"/>
</dbReference>
<feature type="signal peptide" evidence="4">
    <location>
        <begin position="1"/>
        <end position="27"/>
    </location>
</feature>
<reference evidence="5 6" key="1">
    <citation type="submission" date="2024-05" db="EMBL/GenBank/DDBJ databases">
        <title>Genetic variation in Jamaican populations of the coffee berry borer (Hypothenemus hampei).</title>
        <authorList>
            <person name="Errbii M."/>
            <person name="Myrie A."/>
        </authorList>
    </citation>
    <scope>NUCLEOTIDE SEQUENCE [LARGE SCALE GENOMIC DNA]</scope>
    <source>
        <strain evidence="5">JA-Hopewell-2020-01-JO</strain>
        <tissue evidence="5">Whole body</tissue>
    </source>
</reference>
<evidence type="ECO:0000313" key="6">
    <source>
        <dbReference type="Proteomes" id="UP001566132"/>
    </source>
</evidence>
<dbReference type="EMBL" id="JBDJPC010000007">
    <property type="protein sequence ID" value="KAL1494875.1"/>
    <property type="molecule type" value="Genomic_DNA"/>
</dbReference>
<feature type="compositionally biased region" description="Basic and acidic residues" evidence="3">
    <location>
        <begin position="130"/>
        <end position="161"/>
    </location>
</feature>
<sequence length="340" mass="38221">MKGFHLNESLSYPVLFIFILFNGTCFSAKNDKAAQVLHYKFERNGNSEYHYQFETSNGITRNESGEASPSIHDANSNAALVKGSFSYTGADGVVYTVKYVADEAGFHPEGEHLRIPPFTPWIPGQPIDDGQYKEDRSGDYKQDDSGKFRPEDNERPGQEEKNFISGERILDTFRSTTPSVTQKYLPTSTPKYISGENILDTFLEPKKIYSPVTPEYLPSTPSTYVSGENILDAFRQSNRPTPQYLPSSPSPRGFFTTENPLDNDIIKKAYFNKPTPHPDILLHSTPNDLPANAGFNNKLFEAAGSQTKSRLVRLPQGKRNTRSFQYTDINPELRRLAGLI</sequence>
<proteinExistence type="predicted"/>
<dbReference type="Proteomes" id="UP001566132">
    <property type="component" value="Unassembled WGS sequence"/>
</dbReference>
<gene>
    <name evidence="5" type="ORF">ABEB36_010392</name>
</gene>
<dbReference type="GO" id="GO:0042302">
    <property type="term" value="F:structural constituent of cuticle"/>
    <property type="evidence" value="ECO:0007669"/>
    <property type="project" value="UniProtKB-UniRule"/>
</dbReference>
<evidence type="ECO:0000256" key="4">
    <source>
        <dbReference type="SAM" id="SignalP"/>
    </source>
</evidence>
<dbReference type="PROSITE" id="PS51155">
    <property type="entry name" value="CHIT_BIND_RR_2"/>
    <property type="match status" value="1"/>
</dbReference>
<dbReference type="InterPro" id="IPR050468">
    <property type="entry name" value="Cuticle_Struct_Prot"/>
</dbReference>
<comment type="caution">
    <text evidence="5">The sequence shown here is derived from an EMBL/GenBank/DDBJ whole genome shotgun (WGS) entry which is preliminary data.</text>
</comment>
<evidence type="ECO:0000256" key="2">
    <source>
        <dbReference type="PROSITE-ProRule" id="PRU00497"/>
    </source>
</evidence>
<dbReference type="PANTHER" id="PTHR10380:SF218">
    <property type="entry name" value="ADULT CUTICLE PROTEIN 65AA-RELATED"/>
    <property type="match status" value="1"/>
</dbReference>
<feature type="chain" id="PRO_5044846315" evidence="4">
    <location>
        <begin position="28"/>
        <end position="340"/>
    </location>
</feature>
<dbReference type="InterPro" id="IPR031311">
    <property type="entry name" value="CHIT_BIND_RR_consensus"/>
</dbReference>
<feature type="region of interest" description="Disordered" evidence="3">
    <location>
        <begin position="117"/>
        <end position="161"/>
    </location>
</feature>